<dbReference type="PANTHER" id="PTHR37318:SF1">
    <property type="entry name" value="BSL7504 PROTEIN"/>
    <property type="match status" value="1"/>
</dbReference>
<feature type="domain" description="Winged helix DNA-binding" evidence="1">
    <location>
        <begin position="13"/>
        <end position="92"/>
    </location>
</feature>
<dbReference type="InterPro" id="IPR036390">
    <property type="entry name" value="WH_DNA-bd_sf"/>
</dbReference>
<evidence type="ECO:0000313" key="2">
    <source>
        <dbReference type="EMBL" id="HIX75810.1"/>
    </source>
</evidence>
<organism evidence="2 3">
    <name type="scientific">Candidatus Parabacteroides intestinipullorum</name>
    <dbReference type="NCBI Taxonomy" id="2838723"/>
    <lineage>
        <taxon>Bacteria</taxon>
        <taxon>Pseudomonadati</taxon>
        <taxon>Bacteroidota</taxon>
        <taxon>Bacteroidia</taxon>
        <taxon>Bacteroidales</taxon>
        <taxon>Tannerellaceae</taxon>
        <taxon>Parabacteroides</taxon>
    </lineage>
</organism>
<dbReference type="SUPFAM" id="SSF46785">
    <property type="entry name" value="Winged helix' DNA-binding domain"/>
    <property type="match status" value="1"/>
</dbReference>
<dbReference type="AlphaFoldDB" id="A0A9D1XAU2"/>
<accession>A0A9D1XAU2</accession>
<protein>
    <submittedName>
        <fullName evidence="2">Transcriptional regulator</fullName>
    </submittedName>
</protein>
<sequence>MFEELDPLLHAQLRLAVMSILLSVEEADFVYLREKTNATAGNLSVQLDKLNEAGYIGIEKGFVGKKPRTVCRITDKGRQAMADYVEALKEYIKL</sequence>
<dbReference type="InterPro" id="IPR036388">
    <property type="entry name" value="WH-like_DNA-bd_sf"/>
</dbReference>
<dbReference type="Pfam" id="PF13601">
    <property type="entry name" value="HTH_34"/>
    <property type="match status" value="1"/>
</dbReference>
<evidence type="ECO:0000313" key="3">
    <source>
        <dbReference type="Proteomes" id="UP000886740"/>
    </source>
</evidence>
<evidence type="ECO:0000259" key="1">
    <source>
        <dbReference type="Pfam" id="PF13601"/>
    </source>
</evidence>
<dbReference type="Proteomes" id="UP000886740">
    <property type="component" value="Unassembled WGS sequence"/>
</dbReference>
<name>A0A9D1XAU2_9BACT</name>
<comment type="caution">
    <text evidence="2">The sequence shown here is derived from an EMBL/GenBank/DDBJ whole genome shotgun (WGS) entry which is preliminary data.</text>
</comment>
<dbReference type="Gene3D" id="1.10.10.10">
    <property type="entry name" value="Winged helix-like DNA-binding domain superfamily/Winged helix DNA-binding domain"/>
    <property type="match status" value="1"/>
</dbReference>
<reference evidence="2" key="1">
    <citation type="journal article" date="2021" name="PeerJ">
        <title>Extensive microbial diversity within the chicken gut microbiome revealed by metagenomics and culture.</title>
        <authorList>
            <person name="Gilroy R."/>
            <person name="Ravi A."/>
            <person name="Getino M."/>
            <person name="Pursley I."/>
            <person name="Horton D.L."/>
            <person name="Alikhan N.F."/>
            <person name="Baker D."/>
            <person name="Gharbi K."/>
            <person name="Hall N."/>
            <person name="Watson M."/>
            <person name="Adriaenssens E.M."/>
            <person name="Foster-Nyarko E."/>
            <person name="Jarju S."/>
            <person name="Secka A."/>
            <person name="Antonio M."/>
            <person name="Oren A."/>
            <person name="Chaudhuri R.R."/>
            <person name="La Ragione R."/>
            <person name="Hildebrand F."/>
            <person name="Pallen M.J."/>
        </authorList>
    </citation>
    <scope>NUCLEOTIDE SEQUENCE</scope>
    <source>
        <strain evidence="2">ChiGjej6B6-14162</strain>
    </source>
</reference>
<gene>
    <name evidence="2" type="ORF">H9977_12375</name>
</gene>
<proteinExistence type="predicted"/>
<dbReference type="InterPro" id="IPR027395">
    <property type="entry name" value="WH_DNA-bd_dom"/>
</dbReference>
<reference evidence="2" key="2">
    <citation type="submission" date="2021-04" db="EMBL/GenBank/DDBJ databases">
        <authorList>
            <person name="Gilroy R."/>
        </authorList>
    </citation>
    <scope>NUCLEOTIDE SEQUENCE</scope>
    <source>
        <strain evidence="2">ChiGjej6B6-14162</strain>
    </source>
</reference>
<dbReference type="EMBL" id="DXEL01000085">
    <property type="protein sequence ID" value="HIX75810.1"/>
    <property type="molecule type" value="Genomic_DNA"/>
</dbReference>
<dbReference type="PANTHER" id="PTHR37318">
    <property type="entry name" value="BSL7504 PROTEIN"/>
    <property type="match status" value="1"/>
</dbReference>